<keyword evidence="1" id="KW-0812">Transmembrane</keyword>
<feature type="transmembrane region" description="Helical" evidence="1">
    <location>
        <begin position="12"/>
        <end position="33"/>
    </location>
</feature>
<comment type="caution">
    <text evidence="2">The sequence shown here is derived from an EMBL/GenBank/DDBJ whole genome shotgun (WGS) entry which is preliminary data.</text>
</comment>
<name>A0A4R3MGK1_9HYPH</name>
<dbReference type="AlphaFoldDB" id="A0A4R3MGK1"/>
<dbReference type="RefSeq" id="WP_281048271.1">
    <property type="nucleotide sequence ID" value="NZ_SMAK01000002.1"/>
</dbReference>
<accession>A0A4R3MGK1</accession>
<proteinExistence type="predicted"/>
<dbReference type="EMBL" id="SMAK01000002">
    <property type="protein sequence ID" value="TCT12751.1"/>
    <property type="molecule type" value="Genomic_DNA"/>
</dbReference>
<dbReference type="Proteomes" id="UP000295678">
    <property type="component" value="Unassembled WGS sequence"/>
</dbReference>
<gene>
    <name evidence="2" type="ORF">EDC22_102437</name>
</gene>
<keyword evidence="1" id="KW-0472">Membrane</keyword>
<keyword evidence="3" id="KW-1185">Reference proteome</keyword>
<organism evidence="2 3">
    <name type="scientific">Tepidamorphus gemmatus</name>
    <dbReference type="NCBI Taxonomy" id="747076"/>
    <lineage>
        <taxon>Bacteria</taxon>
        <taxon>Pseudomonadati</taxon>
        <taxon>Pseudomonadota</taxon>
        <taxon>Alphaproteobacteria</taxon>
        <taxon>Hyphomicrobiales</taxon>
        <taxon>Tepidamorphaceae</taxon>
        <taxon>Tepidamorphus</taxon>
    </lineage>
</organism>
<reference evidence="2 3" key="1">
    <citation type="submission" date="2019-03" db="EMBL/GenBank/DDBJ databases">
        <title>Genomic Encyclopedia of Type Strains, Phase IV (KMG-IV): sequencing the most valuable type-strain genomes for metagenomic binning, comparative biology and taxonomic classification.</title>
        <authorList>
            <person name="Goeker M."/>
        </authorList>
    </citation>
    <scope>NUCLEOTIDE SEQUENCE [LARGE SCALE GENOMIC DNA]</scope>
    <source>
        <strain evidence="2 3">DSM 19345</strain>
    </source>
</reference>
<evidence type="ECO:0000313" key="3">
    <source>
        <dbReference type="Proteomes" id="UP000295678"/>
    </source>
</evidence>
<sequence length="41" mass="4349">MERDAGPSYLRVTAWTLAVLVGVMLIAALFGGFEPNAIAAR</sequence>
<keyword evidence="1" id="KW-1133">Transmembrane helix</keyword>
<evidence type="ECO:0000313" key="2">
    <source>
        <dbReference type="EMBL" id="TCT12751.1"/>
    </source>
</evidence>
<protein>
    <submittedName>
        <fullName evidence="2">Uncharacterized protein</fullName>
    </submittedName>
</protein>
<evidence type="ECO:0000256" key="1">
    <source>
        <dbReference type="SAM" id="Phobius"/>
    </source>
</evidence>